<evidence type="ECO:0000313" key="1">
    <source>
        <dbReference type="EMBL" id="AJF98036.1"/>
    </source>
</evidence>
<sequence length="108" mass="12029">MGRWRRAVGACAVCRRCPFFCYPPRPRSFLLCSVGSRSPTALQGTARAVCGPRSLSPPCRFMALETNCRACLLQYSLFSLDFGLGVPCSTFFWTDPWTDIARRLLGAK</sequence>
<organism evidence="1 2">
    <name type="scientific">Pandoravirus inopinatum</name>
    <dbReference type="NCBI Taxonomy" id="1605721"/>
    <lineage>
        <taxon>Viruses</taxon>
        <taxon>Pandoravirus</taxon>
    </lineage>
</organism>
<dbReference type="RefSeq" id="YP_009120271.1">
    <property type="nucleotide sequence ID" value="NC_026440.1"/>
</dbReference>
<evidence type="ECO:0000313" key="2">
    <source>
        <dbReference type="Proteomes" id="UP000202511"/>
    </source>
</evidence>
<reference evidence="1 2" key="1">
    <citation type="journal article" date="2015" name="Parasitol. Res.">
        <title>Viruses in close associations with free-living amoebae.</title>
        <authorList>
            <person name="Scheid P."/>
        </authorList>
    </citation>
    <scope>NUCLEOTIDE SEQUENCE [LARGE SCALE GENOMIC DNA]</scope>
    <source>
        <strain evidence="1">KlaHel</strain>
    </source>
</reference>
<proteinExistence type="predicted"/>
<dbReference type="KEGG" id="vg:23462953"/>
<name>A0A0B5JAP3_9VIRU</name>
<protein>
    <submittedName>
        <fullName evidence="1">Uncharacterized protein</fullName>
    </submittedName>
</protein>
<dbReference type="GeneID" id="23462953"/>
<accession>A0A0B5JAP3</accession>
<dbReference type="EMBL" id="KP136319">
    <property type="protein sequence ID" value="AJF98036.1"/>
    <property type="molecule type" value="Genomic_DNA"/>
</dbReference>
<dbReference type="Proteomes" id="UP000202511">
    <property type="component" value="Segment"/>
</dbReference>